<name>A0AB73AAB6_ENTFC</name>
<proteinExistence type="predicted"/>
<dbReference type="Proteomes" id="UP000014622">
    <property type="component" value="Unassembled WGS sequence"/>
</dbReference>
<accession>A0AB73AAB6</accession>
<organism evidence="1 2">
    <name type="scientific">Enterococcus faecium SD2A-2</name>
    <dbReference type="NCBI Taxonomy" id="1244154"/>
    <lineage>
        <taxon>Bacteria</taxon>
        <taxon>Bacillati</taxon>
        <taxon>Bacillota</taxon>
        <taxon>Bacilli</taxon>
        <taxon>Lactobacillales</taxon>
        <taxon>Enterococcaceae</taxon>
        <taxon>Enterococcus</taxon>
    </lineage>
</organism>
<protein>
    <recommendedName>
        <fullName evidence="3">DUF5640 domain-containing protein</fullName>
    </recommendedName>
</protein>
<comment type="caution">
    <text evidence="1">The sequence shown here is derived from an EMBL/GenBank/DDBJ whole genome shotgun (WGS) entry which is preliminary data.</text>
</comment>
<reference evidence="1 2" key="1">
    <citation type="submission" date="2013-06" db="EMBL/GenBank/DDBJ databases">
        <authorList>
            <person name="Weinstock G."/>
            <person name="Sodergren E."/>
            <person name="Lobos E.A."/>
            <person name="Fulton L."/>
            <person name="Fulton R."/>
            <person name="Courtney L."/>
            <person name="Fronick C."/>
            <person name="O'Laughlin M."/>
            <person name="Godfrey J."/>
            <person name="Wilson R.M."/>
            <person name="Miner T."/>
            <person name="Farmer C."/>
            <person name="Delehaunty K."/>
            <person name="Cordes M."/>
            <person name="Minx P."/>
            <person name="Tomlinson C."/>
            <person name="Chen J."/>
            <person name="Wollam A."/>
            <person name="Pepin K.H."/>
            <person name="Bhonagiri V."/>
            <person name="Zhang X."/>
            <person name="Warren W."/>
            <person name="Mitreva M."/>
            <person name="Mardis E.R."/>
            <person name="Wilson R.K."/>
        </authorList>
    </citation>
    <scope>NUCLEOTIDE SEQUENCE [LARGE SCALE GENOMIC DNA]</scope>
    <source>
        <strain evidence="1 2">SD2A-2</strain>
    </source>
</reference>
<dbReference type="EMBL" id="ATIT01000074">
    <property type="protein sequence ID" value="EPI13476.1"/>
    <property type="molecule type" value="Genomic_DNA"/>
</dbReference>
<evidence type="ECO:0000313" key="2">
    <source>
        <dbReference type="Proteomes" id="UP000014622"/>
    </source>
</evidence>
<sequence length="156" mass="17691">MKIKGKLHGVQHTLLQIALGVLGVKYKKISSLILVTILLCTACSSPASQPKKKELELSKEEWEQLTFFCGEWVYTGDESMWTINVDKHSIDISYDKHQFNGAFTGIKVNDGLTIYCEDNQWAYTLDKRDDERIFVIRSKLDSGTTSNAMGIELIKK</sequence>
<gene>
    <name evidence="1" type="ORF">D356_01171</name>
</gene>
<evidence type="ECO:0000313" key="1">
    <source>
        <dbReference type="EMBL" id="EPI13476.1"/>
    </source>
</evidence>
<dbReference type="AlphaFoldDB" id="A0AB73AAB6"/>
<evidence type="ECO:0008006" key="3">
    <source>
        <dbReference type="Google" id="ProtNLM"/>
    </source>
</evidence>